<dbReference type="SUPFAM" id="SSF56112">
    <property type="entry name" value="Protein kinase-like (PK-like)"/>
    <property type="match status" value="1"/>
</dbReference>
<sequence length="172" mass="19340">MNELSKAAPNLVPKPHAWGRLNVSHPNTYYFLCDFIKWTDQNPDSIQLCAKLVKLHKYSKSPTNMFGFHIVTLRGNLSPPTTWNSSWVEFSIQLLRGAVRLDQQINGTWKNLGHHVGRLITHLVPQVLGPLVADTRSVKPSLIHRDLWDGNIKTGSETGEVCVFDASAYCAH</sequence>
<dbReference type="InterPro" id="IPR016477">
    <property type="entry name" value="Fructo-/Ketosamine-3-kinase"/>
</dbReference>
<reference evidence="3" key="1">
    <citation type="journal article" date="2020" name="Stud. Mycol.">
        <title>101 Dothideomycetes genomes: a test case for predicting lifestyles and emergence of pathogens.</title>
        <authorList>
            <person name="Haridas S."/>
            <person name="Albert R."/>
            <person name="Binder M."/>
            <person name="Bloem J."/>
            <person name="Labutti K."/>
            <person name="Salamov A."/>
            <person name="Andreopoulos B."/>
            <person name="Baker S."/>
            <person name="Barry K."/>
            <person name="Bills G."/>
            <person name="Bluhm B."/>
            <person name="Cannon C."/>
            <person name="Castanera R."/>
            <person name="Culley D."/>
            <person name="Daum C."/>
            <person name="Ezra D."/>
            <person name="Gonzalez J."/>
            <person name="Henrissat B."/>
            <person name="Kuo A."/>
            <person name="Liang C."/>
            <person name="Lipzen A."/>
            <person name="Lutzoni F."/>
            <person name="Magnuson J."/>
            <person name="Mondo S."/>
            <person name="Nolan M."/>
            <person name="Ohm R."/>
            <person name="Pangilinan J."/>
            <person name="Park H.-J."/>
            <person name="Ramirez L."/>
            <person name="Alfaro M."/>
            <person name="Sun H."/>
            <person name="Tritt A."/>
            <person name="Yoshinaga Y."/>
            <person name="Zwiers L.-H."/>
            <person name="Turgeon B."/>
            <person name="Goodwin S."/>
            <person name="Spatafora J."/>
            <person name="Crous P."/>
            <person name="Grigoriev I."/>
        </authorList>
    </citation>
    <scope>NUCLEOTIDE SEQUENCE</scope>
    <source>
        <strain evidence="3">CBS 101060</strain>
    </source>
</reference>
<evidence type="ECO:0000256" key="1">
    <source>
        <dbReference type="ARBA" id="ARBA00011961"/>
    </source>
</evidence>
<evidence type="ECO:0000313" key="4">
    <source>
        <dbReference type="Proteomes" id="UP000799429"/>
    </source>
</evidence>
<accession>A0A9P4SF78</accession>
<feature type="non-terminal residue" evidence="3">
    <location>
        <position position="172"/>
    </location>
</feature>
<dbReference type="EC" id="2.7.1.172" evidence="1"/>
<dbReference type="Gene3D" id="3.90.1200.10">
    <property type="match status" value="1"/>
</dbReference>
<protein>
    <recommendedName>
        <fullName evidence="1">protein-ribulosamine 3-kinase</fullName>
        <ecNumber evidence="1">2.7.1.172</ecNumber>
    </recommendedName>
</protein>
<dbReference type="PANTHER" id="PTHR12149">
    <property type="entry name" value="FRUCTOSAMINE 3 KINASE-RELATED PROTEIN"/>
    <property type="match status" value="1"/>
</dbReference>
<organism evidence="3 4">
    <name type="scientific">Patellaria atrata CBS 101060</name>
    <dbReference type="NCBI Taxonomy" id="1346257"/>
    <lineage>
        <taxon>Eukaryota</taxon>
        <taxon>Fungi</taxon>
        <taxon>Dikarya</taxon>
        <taxon>Ascomycota</taxon>
        <taxon>Pezizomycotina</taxon>
        <taxon>Dothideomycetes</taxon>
        <taxon>Dothideomycetes incertae sedis</taxon>
        <taxon>Patellariales</taxon>
        <taxon>Patellariaceae</taxon>
        <taxon>Patellaria</taxon>
    </lineage>
</organism>
<dbReference type="EMBL" id="MU006091">
    <property type="protein sequence ID" value="KAF2841756.1"/>
    <property type="molecule type" value="Genomic_DNA"/>
</dbReference>
<dbReference type="InterPro" id="IPR011009">
    <property type="entry name" value="Kinase-like_dom_sf"/>
</dbReference>
<dbReference type="Proteomes" id="UP000799429">
    <property type="component" value="Unassembled WGS sequence"/>
</dbReference>
<gene>
    <name evidence="3" type="ORF">M501DRAFT_950654</name>
</gene>
<comment type="caution">
    <text evidence="3">The sequence shown here is derived from an EMBL/GenBank/DDBJ whole genome shotgun (WGS) entry which is preliminary data.</text>
</comment>
<evidence type="ECO:0000256" key="2">
    <source>
        <dbReference type="ARBA" id="ARBA00048655"/>
    </source>
</evidence>
<dbReference type="PANTHER" id="PTHR12149:SF8">
    <property type="entry name" value="PROTEIN-RIBULOSAMINE 3-KINASE"/>
    <property type="match status" value="1"/>
</dbReference>
<proteinExistence type="predicted"/>
<dbReference type="GO" id="GO:0102193">
    <property type="term" value="F:protein-ribulosamine 3-kinase activity"/>
    <property type="evidence" value="ECO:0007669"/>
    <property type="project" value="UniProtKB-EC"/>
</dbReference>
<dbReference type="Pfam" id="PF03881">
    <property type="entry name" value="Fructosamin_kin"/>
    <property type="match status" value="1"/>
</dbReference>
<evidence type="ECO:0000313" key="3">
    <source>
        <dbReference type="EMBL" id="KAF2841756.1"/>
    </source>
</evidence>
<dbReference type="OrthoDB" id="5772781at2759"/>
<keyword evidence="4" id="KW-1185">Reference proteome</keyword>
<comment type="catalytic activity">
    <reaction evidence="2">
        <text>N(6)-D-ribulosyl-L-lysyl-[protein] + ATP = N(6)-(3-O-phospho-D-ribulosyl)-L-lysyl-[protein] + ADP + H(+)</text>
        <dbReference type="Rhea" id="RHEA:48432"/>
        <dbReference type="Rhea" id="RHEA-COMP:12103"/>
        <dbReference type="Rhea" id="RHEA-COMP:12104"/>
        <dbReference type="ChEBI" id="CHEBI:15378"/>
        <dbReference type="ChEBI" id="CHEBI:30616"/>
        <dbReference type="ChEBI" id="CHEBI:90418"/>
        <dbReference type="ChEBI" id="CHEBI:90420"/>
        <dbReference type="ChEBI" id="CHEBI:456216"/>
        <dbReference type="EC" id="2.7.1.172"/>
    </reaction>
    <physiologicalReaction direction="left-to-right" evidence="2">
        <dbReference type="Rhea" id="RHEA:48433"/>
    </physiologicalReaction>
</comment>
<dbReference type="AlphaFoldDB" id="A0A9P4SF78"/>
<name>A0A9P4SF78_9PEZI</name>